<gene>
    <name evidence="17" type="ORF">WI41_12510</name>
</gene>
<evidence type="ECO:0000256" key="5">
    <source>
        <dbReference type="ARBA" id="ARBA00022597"/>
    </source>
</evidence>
<dbReference type="Pfam" id="PF22461">
    <property type="entry name" value="SLBB_2"/>
    <property type="match status" value="2"/>
</dbReference>
<organism evidence="17 18">
    <name type="scientific">Burkholderia latens</name>
    <dbReference type="NCBI Taxonomy" id="488446"/>
    <lineage>
        <taxon>Bacteria</taxon>
        <taxon>Pseudomonadati</taxon>
        <taxon>Pseudomonadota</taxon>
        <taxon>Betaproteobacteria</taxon>
        <taxon>Burkholderiales</taxon>
        <taxon>Burkholderiaceae</taxon>
        <taxon>Burkholderia</taxon>
        <taxon>Burkholderia cepacia complex</taxon>
    </lineage>
</organism>
<dbReference type="Pfam" id="PF02563">
    <property type="entry name" value="Poly_export"/>
    <property type="match status" value="1"/>
</dbReference>
<comment type="caution">
    <text evidence="17">The sequence shown here is derived from an EMBL/GenBank/DDBJ whole genome shotgun (WGS) entry which is preliminary data.</text>
</comment>
<keyword evidence="7" id="KW-0732">Signal</keyword>
<feature type="domain" description="SLBB" evidence="16">
    <location>
        <begin position="235"/>
        <end position="317"/>
    </location>
</feature>
<evidence type="ECO:0000256" key="11">
    <source>
        <dbReference type="ARBA" id="ARBA00023136"/>
    </source>
</evidence>
<dbReference type="InterPro" id="IPR054765">
    <property type="entry name" value="SLBB_dom"/>
</dbReference>
<dbReference type="InterPro" id="IPR049712">
    <property type="entry name" value="Poly_export"/>
</dbReference>
<keyword evidence="6" id="KW-0812">Transmembrane</keyword>
<comment type="subcellular location">
    <subcellularLocation>
        <location evidence="1">Cell outer membrane</location>
        <topology evidence="1">Multi-pass membrane protein</topology>
    </subcellularLocation>
</comment>
<evidence type="ECO:0000313" key="17">
    <source>
        <dbReference type="EMBL" id="KVA09948.1"/>
    </source>
</evidence>
<dbReference type="GO" id="GO:0015159">
    <property type="term" value="F:polysaccharide transmembrane transporter activity"/>
    <property type="evidence" value="ECO:0007669"/>
    <property type="project" value="InterPro"/>
</dbReference>
<feature type="domain" description="Polysaccharide export protein N-terminal" evidence="15">
    <location>
        <begin position="56"/>
        <end position="143"/>
    </location>
</feature>
<evidence type="ECO:0000256" key="12">
    <source>
        <dbReference type="ARBA" id="ARBA00023139"/>
    </source>
</evidence>
<dbReference type="Proteomes" id="UP000056450">
    <property type="component" value="Unassembled WGS sequence"/>
</dbReference>
<dbReference type="GO" id="GO:0046930">
    <property type="term" value="C:pore complex"/>
    <property type="evidence" value="ECO:0007669"/>
    <property type="project" value="UniProtKB-KW"/>
</dbReference>
<evidence type="ECO:0000256" key="9">
    <source>
        <dbReference type="ARBA" id="ARBA00023065"/>
    </source>
</evidence>
<dbReference type="GO" id="GO:0006811">
    <property type="term" value="P:monoatomic ion transport"/>
    <property type="evidence" value="ECO:0007669"/>
    <property type="project" value="UniProtKB-KW"/>
</dbReference>
<evidence type="ECO:0000259" key="16">
    <source>
        <dbReference type="Pfam" id="PF22461"/>
    </source>
</evidence>
<keyword evidence="5" id="KW-0762">Sugar transport</keyword>
<evidence type="ECO:0000256" key="1">
    <source>
        <dbReference type="ARBA" id="ARBA00004571"/>
    </source>
</evidence>
<evidence type="ECO:0000256" key="10">
    <source>
        <dbReference type="ARBA" id="ARBA00023114"/>
    </source>
</evidence>
<evidence type="ECO:0000256" key="6">
    <source>
        <dbReference type="ARBA" id="ARBA00022692"/>
    </source>
</evidence>
<reference evidence="17 18" key="1">
    <citation type="submission" date="2015-11" db="EMBL/GenBank/DDBJ databases">
        <title>Expanding the genomic diversity of Burkholderia species for the development of highly accurate diagnostics.</title>
        <authorList>
            <person name="Sahl J."/>
            <person name="Keim P."/>
            <person name="Wagner D."/>
        </authorList>
    </citation>
    <scope>NUCLEOTIDE SEQUENCE [LARGE SCALE GENOMIC DNA]</scope>
    <source>
        <strain evidence="17 18">RF32-BP12</strain>
    </source>
</reference>
<evidence type="ECO:0000256" key="13">
    <source>
        <dbReference type="ARBA" id="ARBA00023237"/>
    </source>
</evidence>
<dbReference type="EMBL" id="LOTQ01000014">
    <property type="protein sequence ID" value="KVA09948.1"/>
    <property type="molecule type" value="Genomic_DNA"/>
</dbReference>
<protein>
    <submittedName>
        <fullName evidence="17">Sugar ABC transporter substrate-binding protein</fullName>
    </submittedName>
</protein>
<proteinExistence type="inferred from homology"/>
<dbReference type="InterPro" id="IPR003715">
    <property type="entry name" value="Poly_export_N"/>
</dbReference>
<keyword evidence="11" id="KW-0472">Membrane</keyword>
<dbReference type="Gene3D" id="3.10.560.10">
    <property type="entry name" value="Outer membrane lipoprotein wza domain like"/>
    <property type="match status" value="2"/>
</dbReference>
<keyword evidence="10" id="KW-0626">Porin</keyword>
<dbReference type="GO" id="GO:0015288">
    <property type="term" value="F:porin activity"/>
    <property type="evidence" value="ECO:0007669"/>
    <property type="project" value="UniProtKB-KW"/>
</dbReference>
<accession>A0AAP1GA35</accession>
<dbReference type="GO" id="GO:0009279">
    <property type="term" value="C:cell outer membrane"/>
    <property type="evidence" value="ECO:0007669"/>
    <property type="project" value="UniProtKB-SubCell"/>
</dbReference>
<feature type="domain" description="SLBB" evidence="16">
    <location>
        <begin position="149"/>
        <end position="227"/>
    </location>
</feature>
<dbReference type="PANTHER" id="PTHR33619">
    <property type="entry name" value="POLYSACCHARIDE EXPORT PROTEIN GFCE-RELATED"/>
    <property type="match status" value="1"/>
</dbReference>
<evidence type="ECO:0000256" key="4">
    <source>
        <dbReference type="ARBA" id="ARBA00022452"/>
    </source>
</evidence>
<keyword evidence="8" id="KW-0625">Polysaccharide transport</keyword>
<keyword evidence="12" id="KW-0564">Palmitate</keyword>
<evidence type="ECO:0000256" key="7">
    <source>
        <dbReference type="ARBA" id="ARBA00022729"/>
    </source>
</evidence>
<keyword evidence="13" id="KW-0998">Cell outer membrane</keyword>
<keyword evidence="9" id="KW-0406">Ion transport</keyword>
<name>A0AAP1GA35_9BURK</name>
<dbReference type="PANTHER" id="PTHR33619:SF3">
    <property type="entry name" value="POLYSACCHARIDE EXPORT PROTEIN GFCE-RELATED"/>
    <property type="match status" value="1"/>
</dbReference>
<evidence type="ECO:0000259" key="15">
    <source>
        <dbReference type="Pfam" id="PF02563"/>
    </source>
</evidence>
<keyword evidence="14" id="KW-0449">Lipoprotein</keyword>
<evidence type="ECO:0000256" key="14">
    <source>
        <dbReference type="ARBA" id="ARBA00023288"/>
    </source>
</evidence>
<evidence type="ECO:0000256" key="8">
    <source>
        <dbReference type="ARBA" id="ARBA00023047"/>
    </source>
</evidence>
<evidence type="ECO:0000256" key="3">
    <source>
        <dbReference type="ARBA" id="ARBA00022448"/>
    </source>
</evidence>
<keyword evidence="4" id="KW-1134">Transmembrane beta strand</keyword>
<keyword evidence="3" id="KW-0813">Transport</keyword>
<dbReference type="Gene3D" id="3.30.1950.10">
    <property type="entry name" value="wza like domain"/>
    <property type="match status" value="1"/>
</dbReference>
<dbReference type="AlphaFoldDB" id="A0AAP1GA35"/>
<sequence length="347" mass="37247">MRMSVPAATSEAAATQPQQDMQIRIQEIDADLIGRQKAERRASLEPGVKHLIAPVRPYAIGIGDVLQITVWDHPELSAATANQNNSARGTDPAPGFIVDQHGDIRFPYAGTVHVANLSPEDAQRKLYDRLSASFRDPQITLRVASYRAKSVYVDGEVKQPGLQSINDIPMTLLEAVNRAGGFTPDADQGRLTLLRNGSTDVIDLTALVEHGIDPASIVLQPGDVLRVAGREDNGVFVMGEVTKPALAIPMKTGRLTLSQALAQVGSINSSTADARQLYVVRGMATATPQVYHLNAHSPVAMTLANGFQLQPNDVVYVDGNGLVRFSRVLSLLMPLFSTGMSAAILAK</sequence>
<evidence type="ECO:0000256" key="2">
    <source>
        <dbReference type="ARBA" id="ARBA00009450"/>
    </source>
</evidence>
<comment type="similarity">
    <text evidence="2">Belongs to the BexD/CtrA/VexA family.</text>
</comment>
<evidence type="ECO:0000313" key="18">
    <source>
        <dbReference type="Proteomes" id="UP000056450"/>
    </source>
</evidence>